<dbReference type="EMBL" id="BAAANO010000010">
    <property type="protein sequence ID" value="GAA2003962.1"/>
    <property type="molecule type" value="Genomic_DNA"/>
</dbReference>
<dbReference type="Pfam" id="PF20789">
    <property type="entry name" value="4HBT_3C"/>
    <property type="match status" value="1"/>
</dbReference>
<evidence type="ECO:0000259" key="1">
    <source>
        <dbReference type="Pfam" id="PF13622"/>
    </source>
</evidence>
<feature type="domain" description="Acyl-CoA thioesterase-like N-terminal HotDog" evidence="1">
    <location>
        <begin position="32"/>
        <end position="116"/>
    </location>
</feature>
<dbReference type="Pfam" id="PF13622">
    <property type="entry name" value="4HBT_3"/>
    <property type="match status" value="1"/>
</dbReference>
<sequence length="281" mass="30427">MESFYTREDSYPSTAITEPSRASFVSGPATAGVWDPRFQHAGPPSALLARQMMQHHPREGFRLADIHVDILGPVPVAGLEVRTELIRGGRSMDLLQATAFSADHPDRPVLQARAWRILRAPEDYPRSIGRRDAGAPAVLPDDLPAGGRGLSAIAEAHLGGYTEAVEWRYMEGAPTELGPAFVWGRVWIPLVSGEEIAPWERLLVLADSAGGLSLPVDTSRYRFINCDLHVALDRDPEGEWIRMNAQSIATPGHGGIVNNELADVHGVLGTGLQTMVAAHLG</sequence>
<name>A0ABN2TBC7_9MICO</name>
<evidence type="ECO:0000313" key="4">
    <source>
        <dbReference type="Proteomes" id="UP001500755"/>
    </source>
</evidence>
<reference evidence="3 4" key="1">
    <citation type="journal article" date="2019" name="Int. J. Syst. Evol. Microbiol.">
        <title>The Global Catalogue of Microorganisms (GCM) 10K type strain sequencing project: providing services to taxonomists for standard genome sequencing and annotation.</title>
        <authorList>
            <consortium name="The Broad Institute Genomics Platform"/>
            <consortium name="The Broad Institute Genome Sequencing Center for Infectious Disease"/>
            <person name="Wu L."/>
            <person name="Ma J."/>
        </authorList>
    </citation>
    <scope>NUCLEOTIDE SEQUENCE [LARGE SCALE GENOMIC DNA]</scope>
    <source>
        <strain evidence="3 4">JCM 14546</strain>
    </source>
</reference>
<dbReference type="InterPro" id="IPR042171">
    <property type="entry name" value="Acyl-CoA_hotdog"/>
</dbReference>
<dbReference type="InterPro" id="IPR049450">
    <property type="entry name" value="ACOT8-like_C"/>
</dbReference>
<dbReference type="Gene3D" id="2.40.160.210">
    <property type="entry name" value="Acyl-CoA thioesterase, double hotdog domain"/>
    <property type="match status" value="1"/>
</dbReference>
<organism evidence="3 4">
    <name type="scientific">Brevibacterium samyangense</name>
    <dbReference type="NCBI Taxonomy" id="366888"/>
    <lineage>
        <taxon>Bacteria</taxon>
        <taxon>Bacillati</taxon>
        <taxon>Actinomycetota</taxon>
        <taxon>Actinomycetes</taxon>
        <taxon>Micrococcales</taxon>
        <taxon>Brevibacteriaceae</taxon>
        <taxon>Brevibacterium</taxon>
    </lineage>
</organism>
<dbReference type="Proteomes" id="UP001500755">
    <property type="component" value="Unassembled WGS sequence"/>
</dbReference>
<dbReference type="InterPro" id="IPR049449">
    <property type="entry name" value="TesB_ACOT8-like_N"/>
</dbReference>
<comment type="caution">
    <text evidence="3">The sequence shown here is derived from an EMBL/GenBank/DDBJ whole genome shotgun (WGS) entry which is preliminary data.</text>
</comment>
<accession>A0ABN2TBC7</accession>
<evidence type="ECO:0000313" key="3">
    <source>
        <dbReference type="EMBL" id="GAA2003962.1"/>
    </source>
</evidence>
<dbReference type="RefSeq" id="WP_344307809.1">
    <property type="nucleotide sequence ID" value="NZ_BAAANO010000010.1"/>
</dbReference>
<feature type="domain" description="Acyl-CoA thioesterase-like C-terminal" evidence="2">
    <location>
        <begin position="154"/>
        <end position="276"/>
    </location>
</feature>
<keyword evidence="4" id="KW-1185">Reference proteome</keyword>
<gene>
    <name evidence="3" type="ORF">GCM10009755_11500</name>
</gene>
<evidence type="ECO:0000259" key="2">
    <source>
        <dbReference type="Pfam" id="PF20789"/>
    </source>
</evidence>
<proteinExistence type="predicted"/>
<protein>
    <submittedName>
        <fullName evidence="3">Thioesterase family protein</fullName>
    </submittedName>
</protein>